<dbReference type="EMBL" id="JAAMCP010000009">
    <property type="protein sequence ID" value="NTF38179.1"/>
    <property type="molecule type" value="Genomic_DNA"/>
</dbReference>
<dbReference type="PANTHER" id="PTHR28047:SF5">
    <property type="entry name" value="PROTEIN DCG1"/>
    <property type="match status" value="1"/>
</dbReference>
<dbReference type="KEGG" id="arui:G6M88_15750"/>
<gene>
    <name evidence="2" type="ORF">G6L72_15870</name>
    <name evidence="3" type="ORF">G6M88_15750</name>
</gene>
<dbReference type="Gene3D" id="3.40.50.12500">
    <property type="match status" value="1"/>
</dbReference>
<comment type="similarity">
    <text evidence="1">Belongs to the HyuE racemase family.</text>
</comment>
<keyword evidence="5" id="KW-1185">Reference proteome</keyword>
<dbReference type="RefSeq" id="WP_065701364.1">
    <property type="nucleotide sequence ID" value="NZ_CP049207.1"/>
</dbReference>
<sequence length="224" mass="23730">MKHIVLINPNTSAKTTALMTDIARRYVPKDYSITALTAETGVPMIINVTELKASENEVIKMGLSQASAAQGIIISAFGDPGLDTLRACIGIPVVGLCEASMIEASRNDRKFGIATVTPDLVECFSEKARGMGFDVNYTGTRLTQGDPVRLAADQAALLLALERAAQKCIDDDGAEVVIIGGGPLGLAAESLQNSFAIPIISPIRCAVELLTTRIDLASNDRLRT</sequence>
<evidence type="ECO:0000256" key="1">
    <source>
        <dbReference type="ARBA" id="ARBA00038414"/>
    </source>
</evidence>
<dbReference type="InterPro" id="IPR015942">
    <property type="entry name" value="Asp/Glu/hydantoin_racemase"/>
</dbReference>
<organism evidence="3 4">
    <name type="scientific">Agrobacterium rubi</name>
    <dbReference type="NCBI Taxonomy" id="28099"/>
    <lineage>
        <taxon>Bacteria</taxon>
        <taxon>Pseudomonadati</taxon>
        <taxon>Pseudomonadota</taxon>
        <taxon>Alphaproteobacteria</taxon>
        <taxon>Hyphomicrobiales</taxon>
        <taxon>Rhizobiaceae</taxon>
        <taxon>Rhizobium/Agrobacterium group</taxon>
        <taxon>Agrobacterium</taxon>
    </lineage>
</organism>
<proteinExistence type="inferred from homology"/>
<evidence type="ECO:0000313" key="3">
    <source>
        <dbReference type="EMBL" id="QTG01916.1"/>
    </source>
</evidence>
<dbReference type="InterPro" id="IPR052186">
    <property type="entry name" value="Hydantoin_racemase-like"/>
</dbReference>
<accession>A0AAE7US34</accession>
<dbReference type="Pfam" id="PF01177">
    <property type="entry name" value="Asp_Glu_race"/>
    <property type="match status" value="1"/>
</dbReference>
<evidence type="ECO:0000313" key="4">
    <source>
        <dbReference type="Proteomes" id="UP000663912"/>
    </source>
</evidence>
<dbReference type="AlphaFoldDB" id="A0AAE7US34"/>
<dbReference type="EMBL" id="CP049207">
    <property type="protein sequence ID" value="QTG01916.1"/>
    <property type="molecule type" value="Genomic_DNA"/>
</dbReference>
<reference evidence="3" key="2">
    <citation type="submission" date="2020-02" db="EMBL/GenBank/DDBJ databases">
        <title>Unexpected conservation and global transmission of agrobacterial virulence plasmids.</title>
        <authorList>
            <person name="Weisberg A.J."/>
            <person name="Davis E.W. II"/>
            <person name="Tabima J.R."/>
            <person name="Belcher M.S."/>
            <person name="Miller M."/>
            <person name="Kuo C.-H."/>
            <person name="Loper J.E."/>
            <person name="Grunwald N.J."/>
            <person name="Putnam M.L."/>
            <person name="Chang J.H."/>
        </authorList>
    </citation>
    <scope>NUCLEOTIDE SEQUENCE</scope>
    <source>
        <strain evidence="3">W2/73</strain>
    </source>
</reference>
<reference evidence="2 5" key="1">
    <citation type="journal article" date="2020" name="Science">
        <title>Unexpected conservation and global transmission of agrobacterial virulence plasmids.</title>
        <authorList>
            <person name="Weisberg A.J."/>
            <person name="Davis E.W. 2nd"/>
            <person name="Tabima J."/>
            <person name="Belcher M.S."/>
            <person name="Miller M."/>
            <person name="Kuo C.H."/>
            <person name="Loper J.E."/>
            <person name="Grunwald N.J."/>
            <person name="Putnam M.L."/>
            <person name="Chang J.H."/>
        </authorList>
    </citation>
    <scope>NUCLEOTIDE SEQUENCE [LARGE SCALE GENOMIC DNA]</scope>
    <source>
        <strain evidence="2 5">A19/93</strain>
    </source>
</reference>
<name>A0AAE7US34_9HYPH</name>
<dbReference type="PANTHER" id="PTHR28047">
    <property type="entry name" value="PROTEIN DCG1"/>
    <property type="match status" value="1"/>
</dbReference>
<dbReference type="InterPro" id="IPR053714">
    <property type="entry name" value="Iso_Racemase_Enz_sf"/>
</dbReference>
<dbReference type="Proteomes" id="UP000663912">
    <property type="component" value="Chromosome 2"/>
</dbReference>
<dbReference type="GO" id="GO:0047661">
    <property type="term" value="F:amino-acid racemase activity"/>
    <property type="evidence" value="ECO:0007669"/>
    <property type="project" value="InterPro"/>
</dbReference>
<protein>
    <submittedName>
        <fullName evidence="3">Aspartate/glutamate racemase family protein</fullName>
    </submittedName>
</protein>
<evidence type="ECO:0000313" key="5">
    <source>
        <dbReference type="Proteomes" id="UP000822331"/>
    </source>
</evidence>
<dbReference type="Proteomes" id="UP000822331">
    <property type="component" value="Unassembled WGS sequence"/>
</dbReference>
<evidence type="ECO:0000313" key="2">
    <source>
        <dbReference type="EMBL" id="NTF38179.1"/>
    </source>
</evidence>